<name>A0A0A9CXQ4_ARUDO</name>
<organism evidence="1">
    <name type="scientific">Arundo donax</name>
    <name type="common">Giant reed</name>
    <name type="synonym">Donax arundinaceus</name>
    <dbReference type="NCBI Taxonomy" id="35708"/>
    <lineage>
        <taxon>Eukaryota</taxon>
        <taxon>Viridiplantae</taxon>
        <taxon>Streptophyta</taxon>
        <taxon>Embryophyta</taxon>
        <taxon>Tracheophyta</taxon>
        <taxon>Spermatophyta</taxon>
        <taxon>Magnoliopsida</taxon>
        <taxon>Liliopsida</taxon>
        <taxon>Poales</taxon>
        <taxon>Poaceae</taxon>
        <taxon>PACMAD clade</taxon>
        <taxon>Arundinoideae</taxon>
        <taxon>Arundineae</taxon>
        <taxon>Arundo</taxon>
    </lineage>
</organism>
<protein>
    <submittedName>
        <fullName evidence="1">Csu631</fullName>
    </submittedName>
</protein>
<proteinExistence type="predicted"/>
<sequence>MELHLSSPQALLQPSRHPLWMLHGKLLNSRWHQLQLPSLKYLLHRPLQTHMTMQHQIYSREAISKL</sequence>
<reference evidence="1" key="2">
    <citation type="journal article" date="2015" name="Data Brief">
        <title>Shoot transcriptome of the giant reed, Arundo donax.</title>
        <authorList>
            <person name="Barrero R.A."/>
            <person name="Guerrero F.D."/>
            <person name="Moolhuijzen P."/>
            <person name="Goolsby J.A."/>
            <person name="Tidwell J."/>
            <person name="Bellgard S.E."/>
            <person name="Bellgard M.I."/>
        </authorList>
    </citation>
    <scope>NUCLEOTIDE SEQUENCE</scope>
    <source>
        <tissue evidence="1">Shoot tissue taken approximately 20 cm above the soil surface</tissue>
    </source>
</reference>
<reference evidence="1" key="1">
    <citation type="submission" date="2014-09" db="EMBL/GenBank/DDBJ databases">
        <authorList>
            <person name="Magalhaes I.L.F."/>
            <person name="Oliveira U."/>
            <person name="Santos F.R."/>
            <person name="Vidigal T.H.D.A."/>
            <person name="Brescovit A.D."/>
            <person name="Santos A.J."/>
        </authorList>
    </citation>
    <scope>NUCLEOTIDE SEQUENCE</scope>
    <source>
        <tissue evidence="1">Shoot tissue taken approximately 20 cm above the soil surface</tissue>
    </source>
</reference>
<evidence type="ECO:0000313" key="1">
    <source>
        <dbReference type="EMBL" id="JAD79198.1"/>
    </source>
</evidence>
<dbReference type="EMBL" id="GBRH01218697">
    <property type="protein sequence ID" value="JAD79198.1"/>
    <property type="molecule type" value="Transcribed_RNA"/>
</dbReference>
<dbReference type="AlphaFoldDB" id="A0A0A9CXQ4"/>
<accession>A0A0A9CXQ4</accession>